<proteinExistence type="predicted"/>
<evidence type="ECO:0000259" key="1">
    <source>
        <dbReference type="Pfam" id="PF13456"/>
    </source>
</evidence>
<reference evidence="2" key="2">
    <citation type="submission" date="2023-06" db="EMBL/GenBank/DDBJ databases">
        <authorList>
            <person name="Swenson N.G."/>
            <person name="Wegrzyn J.L."/>
            <person name="Mcevoy S.L."/>
        </authorList>
    </citation>
    <scope>NUCLEOTIDE SEQUENCE</scope>
    <source>
        <strain evidence="2">NS2018</strain>
        <tissue evidence="2">Leaf</tissue>
    </source>
</reference>
<dbReference type="EMBL" id="JAUESC010000001">
    <property type="protein sequence ID" value="KAK0607723.1"/>
    <property type="molecule type" value="Genomic_DNA"/>
</dbReference>
<dbReference type="InterPro" id="IPR002156">
    <property type="entry name" value="RNaseH_domain"/>
</dbReference>
<dbReference type="GO" id="GO:0003676">
    <property type="term" value="F:nucleic acid binding"/>
    <property type="evidence" value="ECO:0007669"/>
    <property type="project" value="InterPro"/>
</dbReference>
<feature type="domain" description="RNase H type-1" evidence="1">
    <location>
        <begin position="55"/>
        <end position="176"/>
    </location>
</feature>
<dbReference type="Proteomes" id="UP001168877">
    <property type="component" value="Unassembled WGS sequence"/>
</dbReference>
<name>A0AA39W8N4_ACESA</name>
<dbReference type="CDD" id="cd06222">
    <property type="entry name" value="RNase_H_like"/>
    <property type="match status" value="1"/>
</dbReference>
<organism evidence="2 3">
    <name type="scientific">Acer saccharum</name>
    <name type="common">Sugar maple</name>
    <dbReference type="NCBI Taxonomy" id="4024"/>
    <lineage>
        <taxon>Eukaryota</taxon>
        <taxon>Viridiplantae</taxon>
        <taxon>Streptophyta</taxon>
        <taxon>Embryophyta</taxon>
        <taxon>Tracheophyta</taxon>
        <taxon>Spermatophyta</taxon>
        <taxon>Magnoliopsida</taxon>
        <taxon>eudicotyledons</taxon>
        <taxon>Gunneridae</taxon>
        <taxon>Pentapetalae</taxon>
        <taxon>rosids</taxon>
        <taxon>malvids</taxon>
        <taxon>Sapindales</taxon>
        <taxon>Sapindaceae</taxon>
        <taxon>Hippocastanoideae</taxon>
        <taxon>Acereae</taxon>
        <taxon>Acer</taxon>
    </lineage>
</organism>
<dbReference type="GO" id="GO:0004523">
    <property type="term" value="F:RNA-DNA hybrid ribonuclease activity"/>
    <property type="evidence" value="ECO:0007669"/>
    <property type="project" value="InterPro"/>
</dbReference>
<evidence type="ECO:0000313" key="3">
    <source>
        <dbReference type="Proteomes" id="UP001168877"/>
    </source>
</evidence>
<evidence type="ECO:0000313" key="2">
    <source>
        <dbReference type="EMBL" id="KAK0607723.1"/>
    </source>
</evidence>
<dbReference type="Gene3D" id="3.30.420.10">
    <property type="entry name" value="Ribonuclease H-like superfamily/Ribonuclease H"/>
    <property type="match status" value="1"/>
</dbReference>
<dbReference type="InterPro" id="IPR052929">
    <property type="entry name" value="RNase_H-like_EbsB-rel"/>
</dbReference>
<dbReference type="Pfam" id="PF13456">
    <property type="entry name" value="RVT_3"/>
    <property type="match status" value="1"/>
</dbReference>
<protein>
    <recommendedName>
        <fullName evidence="1">RNase H type-1 domain-containing protein</fullName>
    </recommendedName>
</protein>
<dbReference type="InterPro" id="IPR012337">
    <property type="entry name" value="RNaseH-like_sf"/>
</dbReference>
<dbReference type="InterPro" id="IPR044730">
    <property type="entry name" value="RNase_H-like_dom_plant"/>
</dbReference>
<dbReference type="InterPro" id="IPR036397">
    <property type="entry name" value="RNaseH_sf"/>
</dbReference>
<comment type="caution">
    <text evidence="2">The sequence shown here is derived from an EMBL/GenBank/DDBJ whole genome shotgun (WGS) entry which is preliminary data.</text>
</comment>
<gene>
    <name evidence="2" type="ORF">LWI29_019208</name>
</gene>
<dbReference type="PANTHER" id="PTHR47074:SF48">
    <property type="entry name" value="POLYNUCLEOTIDYL TRANSFERASE, RIBONUCLEASE H-LIKE SUPERFAMILY PROTEIN"/>
    <property type="match status" value="1"/>
</dbReference>
<dbReference type="PANTHER" id="PTHR47074">
    <property type="entry name" value="BNAC02G40300D PROTEIN"/>
    <property type="match status" value="1"/>
</dbReference>
<dbReference type="AlphaFoldDB" id="A0AA39W8N4"/>
<sequence>MWWEAGASNVVFGVVERDTRACNVVVSVWVFNSNRRSVYAVLDGVGGWVVCKAINTDATTCVRDWLIGLGCIIRDKNGKVKAAAINKLEAMVSPLVVEAMAVKRGIRLVLLEGLVKFQIEMDSIQVVDLVNKGEPSPADVGYVIRDILVSFEAIPGCFILHVPQKGNIVAHSLAKEVISTVLISVGWTFALPAWRGLSC</sequence>
<keyword evidence="3" id="KW-1185">Reference proteome</keyword>
<reference evidence="2" key="1">
    <citation type="journal article" date="2022" name="Plant J.">
        <title>Strategies of tolerance reflected in two North American maple genomes.</title>
        <authorList>
            <person name="McEvoy S.L."/>
            <person name="Sezen U.U."/>
            <person name="Trouern-Trend A."/>
            <person name="McMahon S.M."/>
            <person name="Schaberg P.G."/>
            <person name="Yang J."/>
            <person name="Wegrzyn J.L."/>
            <person name="Swenson N.G."/>
        </authorList>
    </citation>
    <scope>NUCLEOTIDE SEQUENCE</scope>
    <source>
        <strain evidence="2">NS2018</strain>
    </source>
</reference>
<accession>A0AA39W8N4</accession>
<dbReference type="SUPFAM" id="SSF53098">
    <property type="entry name" value="Ribonuclease H-like"/>
    <property type="match status" value="1"/>
</dbReference>